<protein>
    <submittedName>
        <fullName evidence="1">Uncharacterized protein</fullName>
    </submittedName>
</protein>
<keyword evidence="2" id="KW-1185">Reference proteome</keyword>
<accession>A0ABV7K1C4</accession>
<reference evidence="2" key="1">
    <citation type="journal article" date="2019" name="Int. J. Syst. Evol. Microbiol.">
        <title>The Global Catalogue of Microorganisms (GCM) 10K type strain sequencing project: providing services to taxonomists for standard genome sequencing and annotation.</title>
        <authorList>
            <consortium name="The Broad Institute Genomics Platform"/>
            <consortium name="The Broad Institute Genome Sequencing Center for Infectious Disease"/>
            <person name="Wu L."/>
            <person name="Ma J."/>
        </authorList>
    </citation>
    <scope>NUCLEOTIDE SEQUENCE [LARGE SCALE GENOMIC DNA]</scope>
    <source>
        <strain evidence="2">KCTC 52449</strain>
    </source>
</reference>
<gene>
    <name evidence="1" type="ORF">ACFOEW_13345</name>
</gene>
<proteinExistence type="predicted"/>
<sequence length="145" mass="16557">MLRFIKYLVLSNNIHRVHSKLSDVFKIGTYASFFVISTIIFSSSTLAKTVCIDEMVKEEDPPTLSSELIDAMYEAISSNEFNLDEPYTVMSEIHFCAGAGDKQTVTQTRADGTRTWTYTNMNRFWILTEYKYTPVADKDSLPDEP</sequence>
<comment type="caution">
    <text evidence="1">The sequence shown here is derived from an EMBL/GenBank/DDBJ whole genome shotgun (WGS) entry which is preliminary data.</text>
</comment>
<name>A0ABV7K1C4_9ALTE</name>
<evidence type="ECO:0000313" key="2">
    <source>
        <dbReference type="Proteomes" id="UP001595477"/>
    </source>
</evidence>
<dbReference type="EMBL" id="JBHRSX010000031">
    <property type="protein sequence ID" value="MFC3202796.1"/>
    <property type="molecule type" value="Genomic_DNA"/>
</dbReference>
<dbReference type="Proteomes" id="UP001595477">
    <property type="component" value="Unassembled WGS sequence"/>
</dbReference>
<evidence type="ECO:0000313" key="1">
    <source>
        <dbReference type="EMBL" id="MFC3202796.1"/>
    </source>
</evidence>
<organism evidence="1 2">
    <name type="scientific">Alteromonas oceani</name>
    <dbReference type="NCBI Taxonomy" id="2071609"/>
    <lineage>
        <taxon>Bacteria</taxon>
        <taxon>Pseudomonadati</taxon>
        <taxon>Pseudomonadota</taxon>
        <taxon>Gammaproteobacteria</taxon>
        <taxon>Alteromonadales</taxon>
        <taxon>Alteromonadaceae</taxon>
        <taxon>Alteromonas/Salinimonas group</taxon>
        <taxon>Alteromonas</taxon>
    </lineage>
</organism>
<dbReference type="RefSeq" id="WP_123326929.1">
    <property type="nucleotide sequence ID" value="NZ_JBHRSX010000031.1"/>
</dbReference>